<sequence length="636" mass="71372">MSHSSSEETAANEPFPNVTDLPVPSPGTTQTAASAPTPTRPPPTITTTSASTSARPQVHYDLNIDTDLPPSSSHLSPPPFSSGTASGLARSDSELSRMGVKRRFTRSNTFRTVKEFEEGWHPGAEPGLDTSKPDGGQGAVPELHSECQITIVDFSPDDIMIHELDNQQMIDFIDLPQPSWVKCRWINVNGISWDVIQSLGNHKGLHRLAIEDLMNPHNRTKADWYATHAFMIMTCQKLVRVIDDDDSSDDEEDDGHELQRVKSNSSWKDMKRGLKQWWHTVRQDDYDSANNNISLEKGGGPRPLGDTSRSVRQTTGLSDVFNPNTLCTLQRYHASSNDARTDYMERHSALVARGLAVMAEQVSLFITSDNTVIAFFEQSADDVEKPILARLSSPDTILRQSCDASMVGQAIIDAIIDMAIPVAACYADVVGDLELDVLTKPSIKHTRDLYIITSEINKMASFVNPIASLISALRDHKTLLPEEIAIQELQNPGRGVIITPMTYTYLGDVYDHCVLITDNLNQIRKSADDMIDLIFNTISANQNESMKQLTVVSVIFLPLTFLSGYFGQNFEDFPELHHSPLFFWKIAIPVCVFIIILLMREMIWQWLVRFTQRRQIVSVRKRKRRARRPSNVDKRR</sequence>
<feature type="compositionally biased region" description="Low complexity" evidence="8">
    <location>
        <begin position="45"/>
        <end position="56"/>
    </location>
</feature>
<dbReference type="Proteomes" id="UP001396898">
    <property type="component" value="Unassembled WGS sequence"/>
</dbReference>
<feature type="transmembrane region" description="Helical" evidence="9">
    <location>
        <begin position="581"/>
        <end position="599"/>
    </location>
</feature>
<evidence type="ECO:0000256" key="3">
    <source>
        <dbReference type="ARBA" id="ARBA00022448"/>
    </source>
</evidence>
<keyword evidence="11" id="KW-1185">Reference proteome</keyword>
<dbReference type="InterPro" id="IPR045863">
    <property type="entry name" value="CorA_TM1_TM2"/>
</dbReference>
<evidence type="ECO:0000256" key="6">
    <source>
        <dbReference type="ARBA" id="ARBA00022989"/>
    </source>
</evidence>
<evidence type="ECO:0008006" key="12">
    <source>
        <dbReference type="Google" id="ProtNLM"/>
    </source>
</evidence>
<dbReference type="PANTHER" id="PTHR46494:SF1">
    <property type="entry name" value="CORA FAMILY METAL ION TRANSPORTER (EUROFUNG)"/>
    <property type="match status" value="1"/>
</dbReference>
<feature type="region of interest" description="Disordered" evidence="8">
    <location>
        <begin position="245"/>
        <end position="265"/>
    </location>
</feature>
<comment type="subcellular location">
    <subcellularLocation>
        <location evidence="1">Cell membrane</location>
        <topology evidence="1">Multi-pass membrane protein</topology>
    </subcellularLocation>
</comment>
<dbReference type="PANTHER" id="PTHR46494">
    <property type="entry name" value="CORA FAMILY METAL ION TRANSPORTER (EUROFUNG)"/>
    <property type="match status" value="1"/>
</dbReference>
<dbReference type="Pfam" id="PF01544">
    <property type="entry name" value="CorA"/>
    <property type="match status" value="1"/>
</dbReference>
<feature type="compositionally biased region" description="Low complexity" evidence="8">
    <location>
        <begin position="26"/>
        <end position="37"/>
    </location>
</feature>
<keyword evidence="4" id="KW-1003">Cell membrane</keyword>
<dbReference type="EMBL" id="JAQQWI010000007">
    <property type="protein sequence ID" value="KAK8027491.1"/>
    <property type="molecule type" value="Genomic_DNA"/>
</dbReference>
<dbReference type="Gene3D" id="3.30.460.20">
    <property type="entry name" value="CorA soluble domain-like"/>
    <property type="match status" value="1"/>
</dbReference>
<evidence type="ECO:0000256" key="1">
    <source>
        <dbReference type="ARBA" id="ARBA00004651"/>
    </source>
</evidence>
<dbReference type="SUPFAM" id="SSF144083">
    <property type="entry name" value="Magnesium transport protein CorA, transmembrane region"/>
    <property type="match status" value="1"/>
</dbReference>
<protein>
    <recommendedName>
        <fullName evidence="12">Magnesium and cobalt transporter CorA</fullName>
    </recommendedName>
</protein>
<gene>
    <name evidence="10" type="ORF">PG991_004547</name>
</gene>
<feature type="region of interest" description="Disordered" evidence="8">
    <location>
        <begin position="119"/>
        <end position="139"/>
    </location>
</feature>
<keyword evidence="3" id="KW-0813">Transport</keyword>
<proteinExistence type="inferred from homology"/>
<comment type="similarity">
    <text evidence="2">Belongs to the CorA metal ion transporter (MIT) (TC 1.A.35) family.</text>
</comment>
<organism evidence="10 11">
    <name type="scientific">Apiospora marii</name>
    <dbReference type="NCBI Taxonomy" id="335849"/>
    <lineage>
        <taxon>Eukaryota</taxon>
        <taxon>Fungi</taxon>
        <taxon>Dikarya</taxon>
        <taxon>Ascomycota</taxon>
        <taxon>Pezizomycotina</taxon>
        <taxon>Sordariomycetes</taxon>
        <taxon>Xylariomycetidae</taxon>
        <taxon>Amphisphaeriales</taxon>
        <taxon>Apiosporaceae</taxon>
        <taxon>Apiospora</taxon>
    </lineage>
</organism>
<dbReference type="InterPro" id="IPR002523">
    <property type="entry name" value="MgTranspt_CorA/ZnTranspt_ZntB"/>
</dbReference>
<feature type="compositionally biased region" description="Acidic residues" evidence="8">
    <location>
        <begin position="245"/>
        <end position="255"/>
    </location>
</feature>
<dbReference type="SUPFAM" id="SSF143865">
    <property type="entry name" value="CorA soluble domain-like"/>
    <property type="match status" value="1"/>
</dbReference>
<feature type="transmembrane region" description="Helical" evidence="9">
    <location>
        <begin position="549"/>
        <end position="566"/>
    </location>
</feature>
<feature type="region of interest" description="Disordered" evidence="8">
    <location>
        <begin position="289"/>
        <end position="310"/>
    </location>
</feature>
<evidence type="ECO:0000256" key="5">
    <source>
        <dbReference type="ARBA" id="ARBA00022692"/>
    </source>
</evidence>
<name>A0ABR1S6Q9_9PEZI</name>
<comment type="caution">
    <text evidence="10">The sequence shown here is derived from an EMBL/GenBank/DDBJ whole genome shotgun (WGS) entry which is preliminary data.</text>
</comment>
<evidence type="ECO:0000256" key="9">
    <source>
        <dbReference type="SAM" id="Phobius"/>
    </source>
</evidence>
<evidence type="ECO:0000313" key="10">
    <source>
        <dbReference type="EMBL" id="KAK8027491.1"/>
    </source>
</evidence>
<evidence type="ECO:0000256" key="4">
    <source>
        <dbReference type="ARBA" id="ARBA00022475"/>
    </source>
</evidence>
<evidence type="ECO:0000256" key="2">
    <source>
        <dbReference type="ARBA" id="ARBA00009765"/>
    </source>
</evidence>
<keyword evidence="6 9" id="KW-1133">Transmembrane helix</keyword>
<evidence type="ECO:0000256" key="8">
    <source>
        <dbReference type="SAM" id="MobiDB-lite"/>
    </source>
</evidence>
<evidence type="ECO:0000313" key="11">
    <source>
        <dbReference type="Proteomes" id="UP001396898"/>
    </source>
</evidence>
<reference evidence="10 11" key="1">
    <citation type="submission" date="2023-01" db="EMBL/GenBank/DDBJ databases">
        <title>Analysis of 21 Apiospora genomes using comparative genomics revels a genus with tremendous synthesis potential of carbohydrate active enzymes and secondary metabolites.</title>
        <authorList>
            <person name="Sorensen T."/>
        </authorList>
    </citation>
    <scope>NUCLEOTIDE SEQUENCE [LARGE SCALE GENOMIC DNA]</scope>
    <source>
        <strain evidence="10 11">CBS 20057</strain>
    </source>
</reference>
<dbReference type="Gene3D" id="1.20.58.340">
    <property type="entry name" value="Magnesium transport protein CorA, transmembrane region"/>
    <property type="match status" value="2"/>
</dbReference>
<accession>A0ABR1S6Q9</accession>
<evidence type="ECO:0000256" key="7">
    <source>
        <dbReference type="ARBA" id="ARBA00023136"/>
    </source>
</evidence>
<feature type="region of interest" description="Disordered" evidence="8">
    <location>
        <begin position="1"/>
        <end position="100"/>
    </location>
</feature>
<keyword evidence="7 9" id="KW-0472">Membrane</keyword>
<dbReference type="InterPro" id="IPR045861">
    <property type="entry name" value="CorA_cytoplasmic_dom"/>
</dbReference>
<keyword evidence="5 9" id="KW-0812">Transmembrane</keyword>